<accession>A0A7W9Q8N5</accession>
<proteinExistence type="predicted"/>
<sequence>MMHRPGGAPVNDAMAWGTQLPDPETVDPTVLTALLARHGWRRRGGAAGHYARWTSPGDAGGGTNLLVPENRAFFDSADLLGQALLALSRSAVPSARAVLVGLAVPSDEIRWWRDVPQGPDDGSKVAAWGAREQLRSAARAMLVAGALATHGRAGYYGARHRRDAEQGVERVWVGAAPGRAGAHRLCPGGRGQGTGHHAAVCAARRP</sequence>
<keyword evidence="2" id="KW-1185">Reference proteome</keyword>
<dbReference type="Proteomes" id="UP000588098">
    <property type="component" value="Unassembled WGS sequence"/>
</dbReference>
<organism evidence="1 2">
    <name type="scientific">Streptomyces zagrosensis</name>
    <dbReference type="NCBI Taxonomy" id="1042984"/>
    <lineage>
        <taxon>Bacteria</taxon>
        <taxon>Bacillati</taxon>
        <taxon>Actinomycetota</taxon>
        <taxon>Actinomycetes</taxon>
        <taxon>Kitasatosporales</taxon>
        <taxon>Streptomycetaceae</taxon>
        <taxon>Streptomyces</taxon>
    </lineage>
</organism>
<evidence type="ECO:0000313" key="1">
    <source>
        <dbReference type="EMBL" id="MBB5935644.1"/>
    </source>
</evidence>
<name>A0A7W9Q8N5_9ACTN</name>
<reference evidence="1 2" key="1">
    <citation type="submission" date="2020-08" db="EMBL/GenBank/DDBJ databases">
        <title>Genomic Encyclopedia of Type Strains, Phase III (KMG-III): the genomes of soil and plant-associated and newly described type strains.</title>
        <authorList>
            <person name="Whitman W."/>
        </authorList>
    </citation>
    <scope>NUCLEOTIDE SEQUENCE [LARGE SCALE GENOMIC DNA]</scope>
    <source>
        <strain evidence="1 2">CECT 8305</strain>
    </source>
</reference>
<evidence type="ECO:0000313" key="2">
    <source>
        <dbReference type="Proteomes" id="UP000588098"/>
    </source>
</evidence>
<gene>
    <name evidence="1" type="ORF">FHS42_002706</name>
</gene>
<dbReference type="AlphaFoldDB" id="A0A7W9Q8N5"/>
<protein>
    <submittedName>
        <fullName evidence="1">Uncharacterized protein</fullName>
    </submittedName>
</protein>
<comment type="caution">
    <text evidence="1">The sequence shown here is derived from an EMBL/GenBank/DDBJ whole genome shotgun (WGS) entry which is preliminary data.</text>
</comment>
<dbReference type="EMBL" id="JACHJL010000005">
    <property type="protein sequence ID" value="MBB5935644.1"/>
    <property type="molecule type" value="Genomic_DNA"/>
</dbReference>